<keyword evidence="9" id="KW-0067">ATP-binding</keyword>
<keyword evidence="8" id="KW-0418">Kinase</keyword>
<evidence type="ECO:0000256" key="12">
    <source>
        <dbReference type="ARBA" id="ARBA00048367"/>
    </source>
</evidence>
<organism evidence="16 17">
    <name type="scientific">Amphimedon queenslandica</name>
    <name type="common">Sponge</name>
    <dbReference type="NCBI Taxonomy" id="400682"/>
    <lineage>
        <taxon>Eukaryota</taxon>
        <taxon>Metazoa</taxon>
        <taxon>Porifera</taxon>
        <taxon>Demospongiae</taxon>
        <taxon>Heteroscleromorpha</taxon>
        <taxon>Haplosclerida</taxon>
        <taxon>Niphatidae</taxon>
        <taxon>Amphimedon</taxon>
    </lineage>
</organism>
<evidence type="ECO:0000256" key="9">
    <source>
        <dbReference type="ARBA" id="ARBA00022840"/>
    </source>
</evidence>
<dbReference type="FunFam" id="3.30.200.20:FF:000054">
    <property type="entry name" value="Cyclin-dependent kinase 11B"/>
    <property type="match status" value="1"/>
</dbReference>
<dbReference type="Pfam" id="PF00069">
    <property type="entry name" value="Pkinase"/>
    <property type="match status" value="1"/>
</dbReference>
<dbReference type="InterPro" id="IPR050108">
    <property type="entry name" value="CDK"/>
</dbReference>
<comment type="catalytic activity">
    <reaction evidence="11">
        <text>L-threonyl-[protein] + ATP = O-phospho-L-threonyl-[protein] + ADP + H(+)</text>
        <dbReference type="Rhea" id="RHEA:46608"/>
        <dbReference type="Rhea" id="RHEA-COMP:11060"/>
        <dbReference type="Rhea" id="RHEA-COMP:11605"/>
        <dbReference type="ChEBI" id="CHEBI:15378"/>
        <dbReference type="ChEBI" id="CHEBI:30013"/>
        <dbReference type="ChEBI" id="CHEBI:30616"/>
        <dbReference type="ChEBI" id="CHEBI:61977"/>
        <dbReference type="ChEBI" id="CHEBI:456216"/>
        <dbReference type="EC" id="2.7.11.22"/>
    </reaction>
</comment>
<dbReference type="KEGG" id="aqu:100634367"/>
<keyword evidence="6" id="KW-0808">Transferase</keyword>
<evidence type="ECO:0000256" key="7">
    <source>
        <dbReference type="ARBA" id="ARBA00022741"/>
    </source>
</evidence>
<dbReference type="GO" id="GO:0004693">
    <property type="term" value="F:cyclin-dependent protein serine/threonine kinase activity"/>
    <property type="evidence" value="ECO:0007669"/>
    <property type="project" value="UniProtKB-EC"/>
</dbReference>
<feature type="domain" description="Protein kinase" evidence="15">
    <location>
        <begin position="331"/>
        <end position="615"/>
    </location>
</feature>
<evidence type="ECO:0000256" key="2">
    <source>
        <dbReference type="ARBA" id="ARBA00006485"/>
    </source>
</evidence>
<dbReference type="InterPro" id="IPR045267">
    <property type="entry name" value="CDK11/PITSLRE_STKc"/>
</dbReference>
<reference evidence="17" key="1">
    <citation type="journal article" date="2010" name="Nature">
        <title>The Amphimedon queenslandica genome and the evolution of animal complexity.</title>
        <authorList>
            <person name="Srivastava M."/>
            <person name="Simakov O."/>
            <person name="Chapman J."/>
            <person name="Fahey B."/>
            <person name="Gauthier M.E."/>
            <person name="Mitros T."/>
            <person name="Richards G.S."/>
            <person name="Conaco C."/>
            <person name="Dacre M."/>
            <person name="Hellsten U."/>
            <person name="Larroux C."/>
            <person name="Putnam N.H."/>
            <person name="Stanke M."/>
            <person name="Adamska M."/>
            <person name="Darling A."/>
            <person name="Degnan S.M."/>
            <person name="Oakley T.H."/>
            <person name="Plachetzki D.C."/>
            <person name="Zhai Y."/>
            <person name="Adamski M."/>
            <person name="Calcino A."/>
            <person name="Cummins S.F."/>
            <person name="Goodstein D.M."/>
            <person name="Harris C."/>
            <person name="Jackson D.J."/>
            <person name="Leys S.P."/>
            <person name="Shu S."/>
            <person name="Woodcroft B.J."/>
            <person name="Vervoort M."/>
            <person name="Kosik K.S."/>
            <person name="Manning G."/>
            <person name="Degnan B.M."/>
            <person name="Rokhsar D.S."/>
        </authorList>
    </citation>
    <scope>NUCLEOTIDE SEQUENCE [LARGE SCALE GENOMIC DNA]</scope>
</reference>
<evidence type="ECO:0000256" key="6">
    <source>
        <dbReference type="ARBA" id="ARBA00022679"/>
    </source>
</evidence>
<feature type="compositionally biased region" description="Basic and acidic residues" evidence="14">
    <location>
        <begin position="160"/>
        <end position="185"/>
    </location>
</feature>
<dbReference type="Proteomes" id="UP000007879">
    <property type="component" value="Unassembled WGS sequence"/>
</dbReference>
<dbReference type="PANTHER" id="PTHR24056">
    <property type="entry name" value="CELL DIVISION PROTEIN KINASE"/>
    <property type="match status" value="1"/>
</dbReference>
<dbReference type="GeneID" id="100634367"/>
<feature type="compositionally biased region" description="Polar residues" evidence="14">
    <location>
        <begin position="115"/>
        <end position="124"/>
    </location>
</feature>
<dbReference type="PROSITE" id="PS50011">
    <property type="entry name" value="PROTEIN_KINASE_DOM"/>
    <property type="match status" value="1"/>
</dbReference>
<keyword evidence="4" id="KW-0723">Serine/threonine-protein kinase</keyword>
<evidence type="ECO:0000256" key="1">
    <source>
        <dbReference type="ARBA" id="ARBA00001946"/>
    </source>
</evidence>
<dbReference type="SMART" id="SM00220">
    <property type="entry name" value="S_TKc"/>
    <property type="match status" value="1"/>
</dbReference>
<sequence length="684" mass="77736">MAYNEERGRGDEEAFFSKDIPSKGSLKSTVSRSYRSRDKGSYGDSHQDDIDTYRREMKRQAPPTTDEGRQTERRHGDRRRDNEGRHHGRSVEHKSKRKSRKETTNPKRERRTRSRSPIYSTQSRSHSDRREPRSQYSHSDSQSKSHSGAWSSSHRHTHSHKSEYDRGEGGSGGRRDVYRLVRDLESSSSGSDSDEGVVSKEATPTRLKDGTEESKKESPKKTWKDIMYSDSEEEEEGESPLRKSASPRESDQSDSRQGEDDVKDVSATPPLAESVKKEDEPAQPTAESAVEIKVSSATPPGGPVSPSPPPSPHEEVLYLPALMGCRSVECYEWLNRIEEGTYGVVFRARDIRTDEIVALKKLKMEKEREGFPITSLREISTLLKANHENIVNVREIVVGSNMDKIFIVMDYVEHDLKSLMETMKQPFLEGEVKTLLIQLLKAVHHLHDNWIIHRDLKTSNLLLSHKGILKVADFGLAREYGSPLKNYTPIVVTLWYRAPELLLGAKEYSTAIDVWSVGCIFAELLQHKPLFMGKSEIDELNLIFKELGVPNESIWPGFGELPVAKKVQFTQQPLNNLRKRFPMITKNGFVLLNKFFAYDPKRRVTAEDALKHEYFEESPLPVDPSMFPTWPAKSEMTKKSVRPKSPTAPEGGAFFFNQKGKDGEDEKFQLPDSQPGKAGFTLKF</sequence>
<dbReference type="AlphaFoldDB" id="A0AAN0IQP2"/>
<dbReference type="Gene3D" id="1.10.510.10">
    <property type="entry name" value="Transferase(Phosphotransferase) domain 1"/>
    <property type="match status" value="1"/>
</dbReference>
<keyword evidence="10" id="KW-0131">Cell cycle</keyword>
<evidence type="ECO:0000256" key="10">
    <source>
        <dbReference type="ARBA" id="ARBA00023306"/>
    </source>
</evidence>
<comment type="catalytic activity">
    <reaction evidence="12">
        <text>L-seryl-[protein] + ATP = O-phospho-L-seryl-[protein] + ADP + H(+)</text>
        <dbReference type="Rhea" id="RHEA:17989"/>
        <dbReference type="Rhea" id="RHEA-COMP:9863"/>
        <dbReference type="Rhea" id="RHEA-COMP:11604"/>
        <dbReference type="ChEBI" id="CHEBI:15378"/>
        <dbReference type="ChEBI" id="CHEBI:29999"/>
        <dbReference type="ChEBI" id="CHEBI:30616"/>
        <dbReference type="ChEBI" id="CHEBI:83421"/>
        <dbReference type="ChEBI" id="CHEBI:456216"/>
        <dbReference type="EC" id="2.7.11.22"/>
    </reaction>
</comment>
<dbReference type="InterPro" id="IPR008271">
    <property type="entry name" value="Ser/Thr_kinase_AS"/>
</dbReference>
<feature type="compositionally biased region" description="Basic and acidic residues" evidence="14">
    <location>
        <begin position="206"/>
        <end position="224"/>
    </location>
</feature>
<dbReference type="EC" id="2.7.11.22" evidence="3"/>
<evidence type="ECO:0000313" key="17">
    <source>
        <dbReference type="Proteomes" id="UP000007879"/>
    </source>
</evidence>
<evidence type="ECO:0000313" key="16">
    <source>
        <dbReference type="EnsemblMetazoa" id="XP_011407163.2"/>
    </source>
</evidence>
<dbReference type="GO" id="GO:0005634">
    <property type="term" value="C:nucleus"/>
    <property type="evidence" value="ECO:0007669"/>
    <property type="project" value="TreeGrafter"/>
</dbReference>
<protein>
    <recommendedName>
        <fullName evidence="3">cyclin-dependent kinase</fullName>
        <ecNumber evidence="3">2.7.11.22</ecNumber>
    </recommendedName>
    <alternativeName>
        <fullName evidence="13">Galactosyltransferase-associated protein kinase p58/GTA</fullName>
    </alternativeName>
</protein>
<dbReference type="InterPro" id="IPR000719">
    <property type="entry name" value="Prot_kinase_dom"/>
</dbReference>
<feature type="compositionally biased region" description="Basic and acidic residues" evidence="14">
    <location>
        <begin position="35"/>
        <end position="59"/>
    </location>
</feature>
<feature type="region of interest" description="Disordered" evidence="14">
    <location>
        <begin position="634"/>
        <end position="684"/>
    </location>
</feature>
<dbReference type="InterPro" id="IPR011009">
    <property type="entry name" value="Kinase-like_dom_sf"/>
</dbReference>
<dbReference type="RefSeq" id="XP_011407163.2">
    <property type="nucleotide sequence ID" value="XM_011408861.2"/>
</dbReference>
<dbReference type="SUPFAM" id="SSF56112">
    <property type="entry name" value="Protein kinase-like (PK-like)"/>
    <property type="match status" value="1"/>
</dbReference>
<evidence type="ECO:0000256" key="4">
    <source>
        <dbReference type="ARBA" id="ARBA00022527"/>
    </source>
</evidence>
<feature type="compositionally biased region" description="Basic and acidic residues" evidence="14">
    <location>
        <begin position="1"/>
        <end position="16"/>
    </location>
</feature>
<evidence type="ECO:0000256" key="5">
    <source>
        <dbReference type="ARBA" id="ARBA00022553"/>
    </source>
</evidence>
<dbReference type="Gene3D" id="3.30.200.20">
    <property type="entry name" value="Phosphorylase Kinase, domain 1"/>
    <property type="match status" value="1"/>
</dbReference>
<comment type="cofactor">
    <cofactor evidence="1">
        <name>Mg(2+)</name>
        <dbReference type="ChEBI" id="CHEBI:18420"/>
    </cofactor>
</comment>
<keyword evidence="17" id="KW-1185">Reference proteome</keyword>
<comment type="similarity">
    <text evidence="2">Belongs to the protein kinase superfamily. CMGC Ser/Thr protein kinase family. CDC2/CDKX subfamily.</text>
</comment>
<feature type="region of interest" description="Disordered" evidence="14">
    <location>
        <begin position="1"/>
        <end position="290"/>
    </location>
</feature>
<name>A0AAN0IQP2_AMPQE</name>
<feature type="compositionally biased region" description="Basic and acidic residues" evidence="14">
    <location>
        <begin position="66"/>
        <end position="93"/>
    </location>
</feature>
<reference evidence="16" key="2">
    <citation type="submission" date="2024-06" db="UniProtKB">
        <authorList>
            <consortium name="EnsemblMetazoa"/>
        </authorList>
    </citation>
    <scope>IDENTIFICATION</scope>
</reference>
<accession>A0AAN0IQP2</accession>
<dbReference type="GO" id="GO:0005524">
    <property type="term" value="F:ATP binding"/>
    <property type="evidence" value="ECO:0007669"/>
    <property type="project" value="UniProtKB-KW"/>
</dbReference>
<dbReference type="PROSITE" id="PS00108">
    <property type="entry name" value="PROTEIN_KINASE_ST"/>
    <property type="match status" value="1"/>
</dbReference>
<evidence type="ECO:0000259" key="15">
    <source>
        <dbReference type="PROSITE" id="PS50011"/>
    </source>
</evidence>
<keyword evidence="5" id="KW-0597">Phosphoprotein</keyword>
<evidence type="ECO:0000256" key="14">
    <source>
        <dbReference type="SAM" id="MobiDB-lite"/>
    </source>
</evidence>
<dbReference type="GO" id="GO:0007346">
    <property type="term" value="P:regulation of mitotic cell cycle"/>
    <property type="evidence" value="ECO:0007669"/>
    <property type="project" value="TreeGrafter"/>
</dbReference>
<feature type="compositionally biased region" description="Basic and acidic residues" evidence="14">
    <location>
        <begin position="246"/>
        <end position="264"/>
    </location>
</feature>
<evidence type="ECO:0000256" key="11">
    <source>
        <dbReference type="ARBA" id="ARBA00047811"/>
    </source>
</evidence>
<evidence type="ECO:0000256" key="13">
    <source>
        <dbReference type="ARBA" id="ARBA00079859"/>
    </source>
</evidence>
<keyword evidence="7" id="KW-0547">Nucleotide-binding</keyword>
<evidence type="ECO:0000256" key="8">
    <source>
        <dbReference type="ARBA" id="ARBA00022777"/>
    </source>
</evidence>
<dbReference type="FunFam" id="1.10.510.10:FF:000124">
    <property type="entry name" value="cyclin-dependent kinase 11B isoform X1"/>
    <property type="match status" value="1"/>
</dbReference>
<evidence type="ECO:0000256" key="3">
    <source>
        <dbReference type="ARBA" id="ARBA00012425"/>
    </source>
</evidence>
<dbReference type="CDD" id="cd07843">
    <property type="entry name" value="STKc_CDC2L1"/>
    <property type="match status" value="1"/>
</dbReference>
<feature type="compositionally biased region" description="Low complexity" evidence="14">
    <location>
        <begin position="134"/>
        <end position="152"/>
    </location>
</feature>
<dbReference type="EnsemblMetazoa" id="XM_011408861.2">
    <property type="protein sequence ID" value="XP_011407163.2"/>
    <property type="gene ID" value="LOC100634367"/>
</dbReference>
<proteinExistence type="inferred from homology"/>
<feature type="compositionally biased region" description="Basic and acidic residues" evidence="14">
    <location>
        <begin position="659"/>
        <end position="669"/>
    </location>
</feature>
<dbReference type="PANTHER" id="PTHR24056:SF107">
    <property type="entry name" value="CYCLIN-DEPENDENT KINASE 11A-RELATED"/>
    <property type="match status" value="1"/>
</dbReference>